<accession>A0A6G9YI39</accession>
<dbReference type="CDD" id="cd03528">
    <property type="entry name" value="Rieske_RO_ferredoxin"/>
    <property type="match status" value="1"/>
</dbReference>
<dbReference type="Gene3D" id="2.102.10.10">
    <property type="entry name" value="Rieske [2Fe-2S] iron-sulphur domain"/>
    <property type="match status" value="1"/>
</dbReference>
<dbReference type="Proteomes" id="UP000503540">
    <property type="component" value="Chromosome"/>
</dbReference>
<keyword evidence="8" id="KW-1185">Reference proteome</keyword>
<sequence length="140" mass="14503">MESVMKSPAAELFVAEAADLPVGAVATVRPEHGAPISVFHTADGLFAIDDTCTHQDASLADGWVDGCTVECPLHESCFDLRTGQVSGPPAKVAVRTHPVRVSDGRIFVMAVSGSGSTAQPTPRPNAGEGAASQRFDEEAS</sequence>
<dbReference type="PROSITE" id="PS51296">
    <property type="entry name" value="RIESKE"/>
    <property type="match status" value="1"/>
</dbReference>
<feature type="domain" description="Rieske" evidence="6">
    <location>
        <begin position="12"/>
        <end position="108"/>
    </location>
</feature>
<keyword evidence="4" id="KW-0411">Iron-sulfur</keyword>
<dbReference type="GO" id="GO:0051537">
    <property type="term" value="F:2 iron, 2 sulfur cluster binding"/>
    <property type="evidence" value="ECO:0007669"/>
    <property type="project" value="UniProtKB-KW"/>
</dbReference>
<proteinExistence type="predicted"/>
<dbReference type="GO" id="GO:0046872">
    <property type="term" value="F:metal ion binding"/>
    <property type="evidence" value="ECO:0007669"/>
    <property type="project" value="UniProtKB-KW"/>
</dbReference>
<dbReference type="KEGG" id="nah:F5544_24875"/>
<dbReference type="InterPro" id="IPR036922">
    <property type="entry name" value="Rieske_2Fe-2S_sf"/>
</dbReference>
<evidence type="ECO:0000256" key="2">
    <source>
        <dbReference type="ARBA" id="ARBA00022723"/>
    </source>
</evidence>
<evidence type="ECO:0000313" key="7">
    <source>
        <dbReference type="EMBL" id="QIS12830.1"/>
    </source>
</evidence>
<keyword evidence="1" id="KW-0001">2Fe-2S</keyword>
<gene>
    <name evidence="7" type="ORF">F5544_24875</name>
</gene>
<dbReference type="Pfam" id="PF00355">
    <property type="entry name" value="Rieske"/>
    <property type="match status" value="1"/>
</dbReference>
<evidence type="ECO:0000313" key="8">
    <source>
        <dbReference type="Proteomes" id="UP000503540"/>
    </source>
</evidence>
<dbReference type="NCBIfam" id="NF007422">
    <property type="entry name" value="PRK09965.1"/>
    <property type="match status" value="1"/>
</dbReference>
<protein>
    <submittedName>
        <fullName evidence="7">Bifunctional 3-phenylpropionate/cinnamic acid dioxygenase ferredoxin subunit</fullName>
        <ecNumber evidence="7">1.14.12.19</ecNumber>
    </submittedName>
</protein>
<evidence type="ECO:0000256" key="4">
    <source>
        <dbReference type="ARBA" id="ARBA00023014"/>
    </source>
</evidence>
<name>A0A6G9YI39_9NOCA</name>
<dbReference type="AlphaFoldDB" id="A0A6G9YI39"/>
<evidence type="ECO:0000259" key="6">
    <source>
        <dbReference type="PROSITE" id="PS51296"/>
    </source>
</evidence>
<evidence type="ECO:0000256" key="1">
    <source>
        <dbReference type="ARBA" id="ARBA00022714"/>
    </source>
</evidence>
<dbReference type="GO" id="GO:0004497">
    <property type="term" value="F:monooxygenase activity"/>
    <property type="evidence" value="ECO:0007669"/>
    <property type="project" value="UniProtKB-ARBA"/>
</dbReference>
<keyword evidence="7" id="KW-0560">Oxidoreductase</keyword>
<dbReference type="PANTHER" id="PTHR21496">
    <property type="entry name" value="FERREDOXIN-RELATED"/>
    <property type="match status" value="1"/>
</dbReference>
<dbReference type="InterPro" id="IPR017941">
    <property type="entry name" value="Rieske_2Fe-2S"/>
</dbReference>
<organism evidence="7 8">
    <name type="scientific">Nocardia arthritidis</name>
    <dbReference type="NCBI Taxonomy" id="228602"/>
    <lineage>
        <taxon>Bacteria</taxon>
        <taxon>Bacillati</taxon>
        <taxon>Actinomycetota</taxon>
        <taxon>Actinomycetes</taxon>
        <taxon>Mycobacteriales</taxon>
        <taxon>Nocardiaceae</taxon>
        <taxon>Nocardia</taxon>
    </lineage>
</organism>
<keyword evidence="3" id="KW-0408">Iron</keyword>
<evidence type="ECO:0000256" key="5">
    <source>
        <dbReference type="SAM" id="MobiDB-lite"/>
    </source>
</evidence>
<dbReference type="EMBL" id="CP046172">
    <property type="protein sequence ID" value="QIS12830.1"/>
    <property type="molecule type" value="Genomic_DNA"/>
</dbReference>
<keyword evidence="2" id="KW-0479">Metal-binding</keyword>
<feature type="region of interest" description="Disordered" evidence="5">
    <location>
        <begin position="113"/>
        <end position="140"/>
    </location>
</feature>
<dbReference type="EC" id="1.14.12.19" evidence="7"/>
<evidence type="ECO:0000256" key="3">
    <source>
        <dbReference type="ARBA" id="ARBA00023004"/>
    </source>
</evidence>
<keyword evidence="7" id="KW-0223">Dioxygenase</keyword>
<dbReference type="GO" id="GO:0008695">
    <property type="term" value="F:3-phenylpropionate dioxygenase activity"/>
    <property type="evidence" value="ECO:0007669"/>
    <property type="project" value="UniProtKB-EC"/>
</dbReference>
<dbReference type="PANTHER" id="PTHR21496:SF23">
    <property type="entry name" value="3-PHENYLPROPIONATE_CINNAMIC ACID DIOXYGENASE FERREDOXIN SUBUNIT"/>
    <property type="match status" value="1"/>
</dbReference>
<reference evidence="7 8" key="1">
    <citation type="journal article" date="2019" name="ACS Chem. Biol.">
        <title>Identification and Mobilization of a Cryptic Antibiotic Biosynthesis Gene Locus from a Human-Pathogenic Nocardia Isolate.</title>
        <authorList>
            <person name="Herisse M."/>
            <person name="Ishida K."/>
            <person name="Porter J.L."/>
            <person name="Howden B."/>
            <person name="Hertweck C."/>
            <person name="Stinear T.P."/>
            <person name="Pidot S.J."/>
        </authorList>
    </citation>
    <scope>NUCLEOTIDE SEQUENCE [LARGE SCALE GENOMIC DNA]</scope>
    <source>
        <strain evidence="7 8">AUSMDU00012717</strain>
    </source>
</reference>
<dbReference type="SUPFAM" id="SSF50022">
    <property type="entry name" value="ISP domain"/>
    <property type="match status" value="1"/>
</dbReference>